<protein>
    <submittedName>
        <fullName evidence="5">GntR family transcriptional regulator</fullName>
    </submittedName>
</protein>
<evidence type="ECO:0000313" key="6">
    <source>
        <dbReference type="Proteomes" id="UP000298111"/>
    </source>
</evidence>
<comment type="caution">
    <text evidence="5">The sequence shown here is derived from an EMBL/GenBank/DDBJ whole genome shotgun (WGS) entry which is preliminary data.</text>
</comment>
<dbReference type="SUPFAM" id="SSF46785">
    <property type="entry name" value="Winged helix' DNA-binding domain"/>
    <property type="match status" value="1"/>
</dbReference>
<feature type="non-terminal residue" evidence="5">
    <location>
        <position position="73"/>
    </location>
</feature>
<dbReference type="PRINTS" id="PR00035">
    <property type="entry name" value="HTHGNTR"/>
</dbReference>
<keyword evidence="1" id="KW-0805">Transcription regulation</keyword>
<dbReference type="GO" id="GO:0003677">
    <property type="term" value="F:DNA binding"/>
    <property type="evidence" value="ECO:0007669"/>
    <property type="project" value="UniProtKB-KW"/>
</dbReference>
<keyword evidence="2" id="KW-0238">DNA-binding</keyword>
<proteinExistence type="predicted"/>
<dbReference type="Proteomes" id="UP000298111">
    <property type="component" value="Unassembled WGS sequence"/>
</dbReference>
<dbReference type="InterPro" id="IPR000524">
    <property type="entry name" value="Tscrpt_reg_HTH_GntR"/>
</dbReference>
<dbReference type="CDD" id="cd07377">
    <property type="entry name" value="WHTH_GntR"/>
    <property type="match status" value="1"/>
</dbReference>
<feature type="domain" description="HTH gntR-type" evidence="4">
    <location>
        <begin position="1"/>
        <end position="69"/>
    </location>
</feature>
<gene>
    <name evidence="5" type="ORF">D8771_27225</name>
</gene>
<dbReference type="InterPro" id="IPR036390">
    <property type="entry name" value="WH_DNA-bd_sf"/>
</dbReference>
<dbReference type="InterPro" id="IPR050679">
    <property type="entry name" value="Bact_HTH_transcr_reg"/>
</dbReference>
<dbReference type="Pfam" id="PF00392">
    <property type="entry name" value="GntR"/>
    <property type="match status" value="1"/>
</dbReference>
<dbReference type="PROSITE" id="PS50949">
    <property type="entry name" value="HTH_GNTR"/>
    <property type="match status" value="1"/>
</dbReference>
<dbReference type="AlphaFoldDB" id="A0A8H1QLC8"/>
<dbReference type="GO" id="GO:0045892">
    <property type="term" value="P:negative regulation of DNA-templated transcription"/>
    <property type="evidence" value="ECO:0007669"/>
    <property type="project" value="TreeGrafter"/>
</dbReference>
<dbReference type="PANTHER" id="PTHR44846:SF17">
    <property type="entry name" value="GNTR-FAMILY TRANSCRIPTIONAL REGULATOR"/>
    <property type="match status" value="1"/>
</dbReference>
<dbReference type="RefSeq" id="WP_135567596.1">
    <property type="nucleotide sequence ID" value="NZ_RCIY01000091.1"/>
</dbReference>
<dbReference type="EMBL" id="RCIY01000091">
    <property type="protein sequence ID" value="TGG77580.1"/>
    <property type="molecule type" value="Genomic_DNA"/>
</dbReference>
<dbReference type="GO" id="GO:0003700">
    <property type="term" value="F:DNA-binding transcription factor activity"/>
    <property type="evidence" value="ECO:0007669"/>
    <property type="project" value="InterPro"/>
</dbReference>
<sequence length="73" mass="8008">MTKAQEIAYDLREQIQSGALAGGEALPSESKMMSQYGYSRETVRAGVRLLIEEGLVVTGQGQGKYVREDYPPV</sequence>
<evidence type="ECO:0000256" key="2">
    <source>
        <dbReference type="ARBA" id="ARBA00023125"/>
    </source>
</evidence>
<accession>A0A8H1QLC8</accession>
<name>A0A8H1QLC8_9ACTN</name>
<evidence type="ECO:0000259" key="4">
    <source>
        <dbReference type="PROSITE" id="PS50949"/>
    </source>
</evidence>
<evidence type="ECO:0000256" key="3">
    <source>
        <dbReference type="ARBA" id="ARBA00023163"/>
    </source>
</evidence>
<dbReference type="Gene3D" id="1.10.10.10">
    <property type="entry name" value="Winged helix-like DNA-binding domain superfamily/Winged helix DNA-binding domain"/>
    <property type="match status" value="1"/>
</dbReference>
<keyword evidence="3" id="KW-0804">Transcription</keyword>
<dbReference type="InterPro" id="IPR036388">
    <property type="entry name" value="WH-like_DNA-bd_sf"/>
</dbReference>
<dbReference type="SMART" id="SM00345">
    <property type="entry name" value="HTH_GNTR"/>
    <property type="match status" value="1"/>
</dbReference>
<evidence type="ECO:0000313" key="5">
    <source>
        <dbReference type="EMBL" id="TGG77580.1"/>
    </source>
</evidence>
<dbReference type="PANTHER" id="PTHR44846">
    <property type="entry name" value="MANNOSYL-D-GLYCERATE TRANSPORT/METABOLISM SYSTEM REPRESSOR MNGR-RELATED"/>
    <property type="match status" value="1"/>
</dbReference>
<reference evidence="5 6" key="1">
    <citation type="submission" date="2018-10" db="EMBL/GenBank/DDBJ databases">
        <title>Isolation of pseudouridimycin from Streptomyces albus DSM 40763.</title>
        <authorList>
            <person name="Rosenqvist P."/>
            <person name="Metsae-Ketelae M."/>
            <person name="Virta P."/>
        </authorList>
    </citation>
    <scope>NUCLEOTIDE SEQUENCE [LARGE SCALE GENOMIC DNA]</scope>
    <source>
        <strain evidence="5 6">DSM 40763</strain>
    </source>
</reference>
<evidence type="ECO:0000256" key="1">
    <source>
        <dbReference type="ARBA" id="ARBA00023015"/>
    </source>
</evidence>
<organism evidence="5 6">
    <name type="scientific">Streptomyces albus</name>
    <dbReference type="NCBI Taxonomy" id="1888"/>
    <lineage>
        <taxon>Bacteria</taxon>
        <taxon>Bacillati</taxon>
        <taxon>Actinomycetota</taxon>
        <taxon>Actinomycetes</taxon>
        <taxon>Kitasatosporales</taxon>
        <taxon>Streptomycetaceae</taxon>
        <taxon>Streptomyces</taxon>
    </lineage>
</organism>